<dbReference type="STRING" id="1912795.BK816_02565"/>
<evidence type="ECO:0000313" key="6">
    <source>
        <dbReference type="Proteomes" id="UP000176288"/>
    </source>
</evidence>
<dbReference type="Proteomes" id="UP000176288">
    <property type="component" value="Chromosome"/>
</dbReference>
<dbReference type="AlphaFoldDB" id="A0A1D9MMQ6"/>
<organism evidence="5 6">
    <name type="scientific">Boudabousia tangfeifanii</name>
    <dbReference type="NCBI Taxonomy" id="1912795"/>
    <lineage>
        <taxon>Bacteria</taxon>
        <taxon>Bacillati</taxon>
        <taxon>Actinomycetota</taxon>
        <taxon>Actinomycetes</taxon>
        <taxon>Actinomycetales</taxon>
        <taxon>Actinomycetaceae</taxon>
        <taxon>Boudabousia</taxon>
    </lineage>
</organism>
<dbReference type="GO" id="GO:0005524">
    <property type="term" value="F:ATP binding"/>
    <property type="evidence" value="ECO:0007669"/>
    <property type="project" value="UniProtKB-KW"/>
</dbReference>
<dbReference type="InterPro" id="IPR017871">
    <property type="entry name" value="ABC_transporter-like_CS"/>
</dbReference>
<keyword evidence="2" id="KW-0547">Nucleotide-binding</keyword>
<dbReference type="GO" id="GO:0016887">
    <property type="term" value="F:ATP hydrolysis activity"/>
    <property type="evidence" value="ECO:0007669"/>
    <property type="project" value="InterPro"/>
</dbReference>
<dbReference type="SMART" id="SM00382">
    <property type="entry name" value="AAA"/>
    <property type="match status" value="1"/>
</dbReference>
<dbReference type="SUPFAM" id="SSF52540">
    <property type="entry name" value="P-loop containing nucleoside triphosphate hydrolases"/>
    <property type="match status" value="1"/>
</dbReference>
<protein>
    <recommendedName>
        <fullName evidence="4">ABC transporter domain-containing protein</fullName>
    </recommendedName>
</protein>
<dbReference type="KEGG" id="avu:BK816_02565"/>
<keyword evidence="6" id="KW-1185">Reference proteome</keyword>
<evidence type="ECO:0000256" key="3">
    <source>
        <dbReference type="ARBA" id="ARBA00022840"/>
    </source>
</evidence>
<keyword evidence="3" id="KW-0067">ATP-binding</keyword>
<dbReference type="PROSITE" id="PS50893">
    <property type="entry name" value="ABC_TRANSPORTER_2"/>
    <property type="match status" value="1"/>
</dbReference>
<accession>A0A1D9MMQ6</accession>
<dbReference type="PANTHER" id="PTHR42788:SF2">
    <property type="entry name" value="ABC TRANSPORTER ATP-BINDING PROTEIN"/>
    <property type="match status" value="1"/>
</dbReference>
<dbReference type="EMBL" id="CP017812">
    <property type="protein sequence ID" value="AOZ73430.1"/>
    <property type="molecule type" value="Genomic_DNA"/>
</dbReference>
<evidence type="ECO:0000256" key="1">
    <source>
        <dbReference type="ARBA" id="ARBA00022448"/>
    </source>
</evidence>
<reference evidence="5 6" key="1">
    <citation type="submission" date="2016-10" db="EMBL/GenBank/DDBJ databases">
        <title>Actinomyces aegypiusis sp. nov., isolated from the Aegypius monachus in Qinghai Tibet Plateau China.</title>
        <authorList>
            <person name="Wang Y."/>
        </authorList>
    </citation>
    <scope>NUCLEOTIDE SEQUENCE [LARGE SCALE GENOMIC DNA]</scope>
    <source>
        <strain evidence="5 6">VUL4_3</strain>
    </source>
</reference>
<keyword evidence="1" id="KW-0813">Transport</keyword>
<feature type="domain" description="ABC transporter" evidence="4">
    <location>
        <begin position="1"/>
        <end position="208"/>
    </location>
</feature>
<dbReference type="InterPro" id="IPR003439">
    <property type="entry name" value="ABC_transporter-like_ATP-bd"/>
</dbReference>
<dbReference type="PROSITE" id="PS00211">
    <property type="entry name" value="ABC_TRANSPORTER_1"/>
    <property type="match status" value="1"/>
</dbReference>
<name>A0A1D9MMQ6_9ACTO</name>
<dbReference type="InterPro" id="IPR050166">
    <property type="entry name" value="ABC_transporter_ATP-bind"/>
</dbReference>
<dbReference type="Pfam" id="PF00005">
    <property type="entry name" value="ABC_tran"/>
    <property type="match status" value="1"/>
</dbReference>
<evidence type="ECO:0000256" key="2">
    <source>
        <dbReference type="ARBA" id="ARBA00022741"/>
    </source>
</evidence>
<dbReference type="InterPro" id="IPR027417">
    <property type="entry name" value="P-loop_NTPase"/>
</dbReference>
<gene>
    <name evidence="5" type="ORF">BK816_02565</name>
</gene>
<dbReference type="PANTHER" id="PTHR42788">
    <property type="entry name" value="TAURINE IMPORT ATP-BINDING PROTEIN-RELATED"/>
    <property type="match status" value="1"/>
</dbReference>
<dbReference type="InterPro" id="IPR003593">
    <property type="entry name" value="AAA+_ATPase"/>
</dbReference>
<sequence>MTLARGKTTAIVGPSGCGKSTLLRILAGLSTPSSGQIEINGQIVSDLSGYTALMPQTDALYPWLRVEDNVALASAIAGVDKGARRQSASAILTELGLEKWAKAWPVELSGGMRQRVSFARTLLSHRPLLALDEPFGALDALTREEIQNWFSSQVAKRGLTTVVVTHDISEAVRLGHAVVVLSERPARVVAAWQWPDLPDYQSSAGTLEASQRIAKVRAALSAN</sequence>
<proteinExistence type="predicted"/>
<dbReference type="Gene3D" id="3.40.50.300">
    <property type="entry name" value="P-loop containing nucleotide triphosphate hydrolases"/>
    <property type="match status" value="1"/>
</dbReference>
<evidence type="ECO:0000259" key="4">
    <source>
        <dbReference type="PROSITE" id="PS50893"/>
    </source>
</evidence>
<evidence type="ECO:0000313" key="5">
    <source>
        <dbReference type="EMBL" id="AOZ73430.1"/>
    </source>
</evidence>